<feature type="compositionally biased region" description="Basic residues" evidence="2">
    <location>
        <begin position="69"/>
        <end position="83"/>
    </location>
</feature>
<feature type="region of interest" description="Disordered" evidence="2">
    <location>
        <begin position="164"/>
        <end position="227"/>
    </location>
</feature>
<dbReference type="EMBL" id="JABELV010000091">
    <property type="protein sequence ID" value="KAG7531420.1"/>
    <property type="molecule type" value="Genomic_DNA"/>
</dbReference>
<comment type="caution">
    <text evidence="4">The sequence shown here is derived from an EMBL/GenBank/DDBJ whole genome shotgun (WGS) entry which is preliminary data.</text>
</comment>
<organism evidence="4 5">
    <name type="scientific">Filobasidium floriforme</name>
    <dbReference type="NCBI Taxonomy" id="5210"/>
    <lineage>
        <taxon>Eukaryota</taxon>
        <taxon>Fungi</taxon>
        <taxon>Dikarya</taxon>
        <taxon>Basidiomycota</taxon>
        <taxon>Agaricomycotina</taxon>
        <taxon>Tremellomycetes</taxon>
        <taxon>Filobasidiales</taxon>
        <taxon>Filobasidiaceae</taxon>
        <taxon>Filobasidium</taxon>
    </lineage>
</organism>
<keyword evidence="1" id="KW-0732">Signal</keyword>
<dbReference type="InterPro" id="IPR036908">
    <property type="entry name" value="RlpA-like_sf"/>
</dbReference>
<dbReference type="CDD" id="cd22191">
    <property type="entry name" value="DPBB_RlpA_EXP_N-like"/>
    <property type="match status" value="1"/>
</dbReference>
<dbReference type="InterPro" id="IPR009009">
    <property type="entry name" value="RlpA-like_DPBB"/>
</dbReference>
<keyword evidence="5" id="KW-1185">Reference proteome</keyword>
<feature type="domain" description="RlpA-like protein double-psi beta-barrel" evidence="3">
    <location>
        <begin position="266"/>
        <end position="333"/>
    </location>
</feature>
<gene>
    <name evidence="4" type="ORF">FFLO_04341</name>
</gene>
<dbReference type="PANTHER" id="PTHR31836:SF28">
    <property type="entry name" value="SRCR DOMAIN-CONTAINING PROTEIN-RELATED"/>
    <property type="match status" value="1"/>
</dbReference>
<evidence type="ECO:0000259" key="3">
    <source>
        <dbReference type="Pfam" id="PF03330"/>
    </source>
</evidence>
<protein>
    <recommendedName>
        <fullName evidence="3">RlpA-like protein double-psi beta-barrel domain-containing protein</fullName>
    </recommendedName>
</protein>
<dbReference type="InterPro" id="IPR051477">
    <property type="entry name" value="Expansin_CellWall"/>
</dbReference>
<dbReference type="AlphaFoldDB" id="A0A8K0JKI2"/>
<dbReference type="Pfam" id="PF03330">
    <property type="entry name" value="DPBB_1"/>
    <property type="match status" value="1"/>
</dbReference>
<name>A0A8K0JKI2_9TREE</name>
<evidence type="ECO:0000313" key="4">
    <source>
        <dbReference type="EMBL" id="KAG7531420.1"/>
    </source>
</evidence>
<dbReference type="PANTHER" id="PTHR31836">
    <property type="match status" value="1"/>
</dbReference>
<feature type="region of interest" description="Disordered" evidence="2">
    <location>
        <begin position="1"/>
        <end position="27"/>
    </location>
</feature>
<sequence>MNPEPFTFDAPAKAENVQVKAQADTPAQARNLGWHGRAAYNPFHPDNLRAAALKGQQDQVRREVSGHAGLKKRGIRKISRKRACAAKTTAATTASATATATGVASTTAVTSTAASTSKAQSEGDQATVGVPVQSSASSAAASASTSASASLPIQNGAVIPTSTLVRPSSSQAASTQKPATSSSAPVSSTQKTSTAAPVPTTSTTSSAAPATTSAASSGFQSVDPEGNGPFNGETTYYVLGTDGNAIGACGTNLVDSDLIAAASEYLFDSWPGSNGNPNQNPICGQFAKVSYQGKSVVVRIADRCPGCEKRHLDLSPSAFTQLADESVGLMDVTWEWVGSASG</sequence>
<evidence type="ECO:0000256" key="1">
    <source>
        <dbReference type="ARBA" id="ARBA00022729"/>
    </source>
</evidence>
<proteinExistence type="predicted"/>
<dbReference type="Gene3D" id="2.40.40.10">
    <property type="entry name" value="RlpA-like domain"/>
    <property type="match status" value="1"/>
</dbReference>
<evidence type="ECO:0000313" key="5">
    <source>
        <dbReference type="Proteomes" id="UP000812966"/>
    </source>
</evidence>
<reference evidence="4" key="1">
    <citation type="submission" date="2020-04" db="EMBL/GenBank/DDBJ databases">
        <title>Analysis of mating type loci in Filobasidium floriforme.</title>
        <authorList>
            <person name="Nowrousian M."/>
        </authorList>
    </citation>
    <scope>NUCLEOTIDE SEQUENCE</scope>
    <source>
        <strain evidence="4">CBS 6242</strain>
    </source>
</reference>
<feature type="region of interest" description="Disordered" evidence="2">
    <location>
        <begin position="62"/>
        <end position="83"/>
    </location>
</feature>
<dbReference type="Proteomes" id="UP000812966">
    <property type="component" value="Unassembled WGS sequence"/>
</dbReference>
<accession>A0A8K0JKI2</accession>
<dbReference type="SUPFAM" id="SSF50685">
    <property type="entry name" value="Barwin-like endoglucanases"/>
    <property type="match status" value="1"/>
</dbReference>
<feature type="compositionally biased region" description="Polar residues" evidence="2">
    <location>
        <begin position="164"/>
        <end position="176"/>
    </location>
</feature>
<feature type="compositionally biased region" description="Low complexity" evidence="2">
    <location>
        <begin position="177"/>
        <end position="217"/>
    </location>
</feature>
<evidence type="ECO:0000256" key="2">
    <source>
        <dbReference type="SAM" id="MobiDB-lite"/>
    </source>
</evidence>